<dbReference type="Gene3D" id="3.40.1410.10">
    <property type="entry name" value="Chorismate lyase-like"/>
    <property type="match status" value="1"/>
</dbReference>
<accession>A0ABU3WQM2</accession>
<dbReference type="SMART" id="SM00345">
    <property type="entry name" value="HTH_GNTR"/>
    <property type="match status" value="1"/>
</dbReference>
<name>A0ABU3WQM2_9NOCA</name>
<keyword evidence="1" id="KW-0805">Transcription regulation</keyword>
<proteinExistence type="predicted"/>
<keyword evidence="3" id="KW-0804">Transcription</keyword>
<evidence type="ECO:0000259" key="4">
    <source>
        <dbReference type="PROSITE" id="PS50949"/>
    </source>
</evidence>
<dbReference type="Pfam" id="PF00392">
    <property type="entry name" value="GntR"/>
    <property type="match status" value="1"/>
</dbReference>
<dbReference type="SUPFAM" id="SSF64288">
    <property type="entry name" value="Chorismate lyase-like"/>
    <property type="match status" value="1"/>
</dbReference>
<dbReference type="InterPro" id="IPR050679">
    <property type="entry name" value="Bact_HTH_transcr_reg"/>
</dbReference>
<dbReference type="PANTHER" id="PTHR44846">
    <property type="entry name" value="MANNOSYL-D-GLYCERATE TRANSPORT/METABOLISM SYSTEM REPRESSOR MNGR-RELATED"/>
    <property type="match status" value="1"/>
</dbReference>
<dbReference type="SMART" id="SM00866">
    <property type="entry name" value="UTRA"/>
    <property type="match status" value="1"/>
</dbReference>
<gene>
    <name evidence="5" type="ORF">F8M49_14830</name>
</gene>
<dbReference type="PROSITE" id="PS50949">
    <property type="entry name" value="HTH_GNTR"/>
    <property type="match status" value="1"/>
</dbReference>
<protein>
    <submittedName>
        <fullName evidence="5">GntR family transcriptional regulator</fullName>
    </submittedName>
</protein>
<reference evidence="5 6" key="1">
    <citation type="submission" date="2019-10" db="EMBL/GenBank/DDBJ databases">
        <title>Draft Genome Assembly of Rhodococcus zopfii DSM44189.</title>
        <authorList>
            <person name="Sutton J.M."/>
            <person name="Akob D.M."/>
            <person name="Bushman T.J."/>
        </authorList>
    </citation>
    <scope>NUCLEOTIDE SEQUENCE [LARGE SCALE GENOMIC DNA]</scope>
    <source>
        <strain evidence="5 6">DSM 44189</strain>
    </source>
</reference>
<evidence type="ECO:0000256" key="2">
    <source>
        <dbReference type="ARBA" id="ARBA00023125"/>
    </source>
</evidence>
<evidence type="ECO:0000256" key="3">
    <source>
        <dbReference type="ARBA" id="ARBA00023163"/>
    </source>
</evidence>
<dbReference type="EMBL" id="WBMO01000001">
    <property type="protein sequence ID" value="MDV2476295.1"/>
    <property type="molecule type" value="Genomic_DNA"/>
</dbReference>
<dbReference type="PRINTS" id="PR00035">
    <property type="entry name" value="HTHGNTR"/>
</dbReference>
<evidence type="ECO:0000313" key="5">
    <source>
        <dbReference type="EMBL" id="MDV2476295.1"/>
    </source>
</evidence>
<dbReference type="Proteomes" id="UP001275440">
    <property type="component" value="Unassembled WGS sequence"/>
</dbReference>
<dbReference type="SUPFAM" id="SSF46785">
    <property type="entry name" value="Winged helix' DNA-binding domain"/>
    <property type="match status" value="1"/>
</dbReference>
<sequence>MKATAAQPRVLKHQVVRAHVESLLDTLTEGDPVPAERELATRFDVSRETVRAALRELLVAGRIERRGRGTVVARPKVVQPLILGSYTEAALAAGLSVGRELVGWRNLSADEALAADLALEPGAPVLELERVLLVDGVRVGLERTRLPTERFAGLDEHFDHTSSLYAAIRSRGIEFARAVERIEAAMPDAREAALLDADPRTPMLLLSRVSYDRDGIPIEHRRSLYRGDRMAFVATVAS</sequence>
<feature type="domain" description="HTH gntR-type" evidence="4">
    <location>
        <begin position="9"/>
        <end position="75"/>
    </location>
</feature>
<dbReference type="InterPro" id="IPR000524">
    <property type="entry name" value="Tscrpt_reg_HTH_GntR"/>
</dbReference>
<organism evidence="5 6">
    <name type="scientific">Rhodococcus zopfii</name>
    <dbReference type="NCBI Taxonomy" id="43772"/>
    <lineage>
        <taxon>Bacteria</taxon>
        <taxon>Bacillati</taxon>
        <taxon>Actinomycetota</taxon>
        <taxon>Actinomycetes</taxon>
        <taxon>Mycobacteriales</taxon>
        <taxon>Nocardiaceae</taxon>
        <taxon>Rhodococcus</taxon>
    </lineage>
</organism>
<keyword evidence="2" id="KW-0238">DNA-binding</keyword>
<comment type="caution">
    <text evidence="5">The sequence shown here is derived from an EMBL/GenBank/DDBJ whole genome shotgun (WGS) entry which is preliminary data.</text>
</comment>
<dbReference type="PANTHER" id="PTHR44846:SF1">
    <property type="entry name" value="MANNOSYL-D-GLYCERATE TRANSPORT_METABOLISM SYSTEM REPRESSOR MNGR-RELATED"/>
    <property type="match status" value="1"/>
</dbReference>
<dbReference type="InterPro" id="IPR028978">
    <property type="entry name" value="Chorismate_lyase_/UTRA_dom_sf"/>
</dbReference>
<evidence type="ECO:0000256" key="1">
    <source>
        <dbReference type="ARBA" id="ARBA00023015"/>
    </source>
</evidence>
<dbReference type="InterPro" id="IPR036390">
    <property type="entry name" value="WH_DNA-bd_sf"/>
</dbReference>
<dbReference type="Pfam" id="PF07702">
    <property type="entry name" value="UTRA"/>
    <property type="match status" value="1"/>
</dbReference>
<dbReference type="InterPro" id="IPR011663">
    <property type="entry name" value="UTRA"/>
</dbReference>
<keyword evidence="6" id="KW-1185">Reference proteome</keyword>
<dbReference type="Gene3D" id="1.10.10.10">
    <property type="entry name" value="Winged helix-like DNA-binding domain superfamily/Winged helix DNA-binding domain"/>
    <property type="match status" value="1"/>
</dbReference>
<evidence type="ECO:0000313" key="6">
    <source>
        <dbReference type="Proteomes" id="UP001275440"/>
    </source>
</evidence>
<dbReference type="CDD" id="cd07377">
    <property type="entry name" value="WHTH_GntR"/>
    <property type="match status" value="1"/>
</dbReference>
<dbReference type="InterPro" id="IPR036388">
    <property type="entry name" value="WH-like_DNA-bd_sf"/>
</dbReference>